<organism evidence="3 4">
    <name type="scientific">Kibdelosporangium philippinense</name>
    <dbReference type="NCBI Taxonomy" id="211113"/>
    <lineage>
        <taxon>Bacteria</taxon>
        <taxon>Bacillati</taxon>
        <taxon>Actinomycetota</taxon>
        <taxon>Actinomycetes</taxon>
        <taxon>Pseudonocardiales</taxon>
        <taxon>Pseudonocardiaceae</taxon>
        <taxon>Kibdelosporangium</taxon>
    </lineage>
</organism>
<dbReference type="Gene3D" id="2.60.40.10">
    <property type="entry name" value="Immunoglobulins"/>
    <property type="match status" value="1"/>
</dbReference>
<feature type="domain" description="PKD" evidence="2">
    <location>
        <begin position="270"/>
        <end position="322"/>
    </location>
</feature>
<dbReference type="EMBL" id="JAJVCN010000004">
    <property type="protein sequence ID" value="MCE7010143.1"/>
    <property type="molecule type" value="Genomic_DNA"/>
</dbReference>
<dbReference type="InterPro" id="IPR035986">
    <property type="entry name" value="PKD_dom_sf"/>
</dbReference>
<comment type="caution">
    <text evidence="3">The sequence shown here is derived from an EMBL/GenBank/DDBJ whole genome shotgun (WGS) entry which is preliminary data.</text>
</comment>
<dbReference type="Proteomes" id="UP001521150">
    <property type="component" value="Unassembled WGS sequence"/>
</dbReference>
<accession>A0ABS8ZUN8</accession>
<sequence>MLSARAFARSLITTAAVVMAVVLVPGVAHAKPPSNDDFDNSTAITALPYTVQQDTSEASKAPDDPYGCDGYNHDNSVWFSYTAAESGLLRATAGVTYHFMVSGFRGSVGGQLSFAVNTIAPAANDNFAAAERITARPFTQNPDLTTASVEADEHQPSVWYSYTTSGQARSLTARIEGDSLHSVVAVYTRNSLPELRETTCHRPQGDGPAVFRANPDTTYYFRVVSRHGDSVRFTFDEAPALQPQIYTSSEATIYDKVRFEPTSWQAIDRPLSGEWDFGDGTTAPRTTGAVEHRYTADGVYKVTLRAASPDGRTGTVSREITVKTHDVSIERFEVPDKARAGVSKQIRVHVANTRYAERVTVKLHKNSGSSWTDVGELTIEVPAHPDNTVRFPFSYTFTPEDAVAGKVTFRAVAQLTYPVQDALQLDNEAISLATKVRPMACF</sequence>
<dbReference type="InterPro" id="IPR013783">
    <property type="entry name" value="Ig-like_fold"/>
</dbReference>
<dbReference type="CDD" id="cd00146">
    <property type="entry name" value="PKD"/>
    <property type="match status" value="1"/>
</dbReference>
<dbReference type="RefSeq" id="WP_233731596.1">
    <property type="nucleotide sequence ID" value="NZ_JAJVCN010000004.1"/>
</dbReference>
<protein>
    <submittedName>
        <fullName evidence="3">PKD domain-containing protein</fullName>
    </submittedName>
</protein>
<dbReference type="PROSITE" id="PS50093">
    <property type="entry name" value="PKD"/>
    <property type="match status" value="1"/>
</dbReference>
<dbReference type="InterPro" id="IPR022409">
    <property type="entry name" value="PKD/Chitinase_dom"/>
</dbReference>
<evidence type="ECO:0000313" key="4">
    <source>
        <dbReference type="Proteomes" id="UP001521150"/>
    </source>
</evidence>
<keyword evidence="4" id="KW-1185">Reference proteome</keyword>
<evidence type="ECO:0000313" key="3">
    <source>
        <dbReference type="EMBL" id="MCE7010143.1"/>
    </source>
</evidence>
<keyword evidence="1" id="KW-0732">Signal</keyword>
<evidence type="ECO:0000259" key="2">
    <source>
        <dbReference type="PROSITE" id="PS50093"/>
    </source>
</evidence>
<evidence type="ECO:0000256" key="1">
    <source>
        <dbReference type="SAM" id="SignalP"/>
    </source>
</evidence>
<name>A0ABS8ZUN8_9PSEU</name>
<gene>
    <name evidence="3" type="ORF">LWC34_46180</name>
</gene>
<dbReference type="InterPro" id="IPR000601">
    <property type="entry name" value="PKD_dom"/>
</dbReference>
<dbReference type="SUPFAM" id="SSF49299">
    <property type="entry name" value="PKD domain"/>
    <property type="match status" value="1"/>
</dbReference>
<feature type="signal peptide" evidence="1">
    <location>
        <begin position="1"/>
        <end position="30"/>
    </location>
</feature>
<reference evidence="3 4" key="1">
    <citation type="submission" date="2021-12" db="EMBL/GenBank/DDBJ databases">
        <title>Genome sequence of Kibdelosporangium philippinense ATCC 49844.</title>
        <authorList>
            <person name="Fedorov E.A."/>
            <person name="Omeragic M."/>
            <person name="Shalygina K.F."/>
            <person name="Maclea K.S."/>
        </authorList>
    </citation>
    <scope>NUCLEOTIDE SEQUENCE [LARGE SCALE GENOMIC DNA]</scope>
    <source>
        <strain evidence="3 4">ATCC 49844</strain>
    </source>
</reference>
<dbReference type="SMART" id="SM00089">
    <property type="entry name" value="PKD"/>
    <property type="match status" value="1"/>
</dbReference>
<feature type="chain" id="PRO_5045286986" evidence="1">
    <location>
        <begin position="31"/>
        <end position="442"/>
    </location>
</feature>
<proteinExistence type="predicted"/>
<dbReference type="Pfam" id="PF18911">
    <property type="entry name" value="PKD_4"/>
    <property type="match status" value="1"/>
</dbReference>